<dbReference type="PANTHER" id="PTHR12463">
    <property type="entry name" value="OXYGENASE-RELATED"/>
    <property type="match status" value="1"/>
</dbReference>
<reference evidence="2" key="1">
    <citation type="submission" date="2019-11" db="UniProtKB">
        <authorList>
            <consortium name="WormBaseParasite"/>
        </authorList>
    </citation>
    <scope>IDENTIFICATION</scope>
</reference>
<protein>
    <submittedName>
        <fullName evidence="2">Fe2OG dioxygenase domain-containing protein</fullName>
    </submittedName>
</protein>
<sequence length="283" mass="31992">MCSVRTIQKSGAPLCACRGIRVCSLCEQEKHTSGLLKNSSEFVQLAFCSQCSKAFSDESPGKPACPDHSDGFKFFGITILDEFLSEEEEADLIRKIDASPWVPSQSGRSKQDYGAKVNFKKRRISTKYFTGLPDYSRSLVERLHHRMRNNGARFKDFYPVELCNLEYLPERGAAIVPHLDDTWLWGERLVLLNLASPTRMTFTLPANGPGVPGEWERYKTFAASYLPPSQAGLPPSVAVSLPRRSLLIIADKARFTWLHAINRNEVLMRRLSLTMRELSNEFL</sequence>
<dbReference type="GO" id="GO:0032451">
    <property type="term" value="F:demethylase activity"/>
    <property type="evidence" value="ECO:0007669"/>
    <property type="project" value="TreeGrafter"/>
</dbReference>
<proteinExistence type="predicted"/>
<dbReference type="Gene3D" id="2.60.120.590">
    <property type="entry name" value="Alpha-ketoglutarate-dependent dioxygenase AlkB-like"/>
    <property type="match status" value="1"/>
</dbReference>
<dbReference type="SUPFAM" id="SSF51197">
    <property type="entry name" value="Clavaminate synthase-like"/>
    <property type="match status" value="1"/>
</dbReference>
<accession>A0A5K3FRG9</accession>
<evidence type="ECO:0000256" key="1">
    <source>
        <dbReference type="ARBA" id="ARBA00001954"/>
    </source>
</evidence>
<organism evidence="2">
    <name type="scientific">Mesocestoides corti</name>
    <name type="common">Flatworm</name>
    <dbReference type="NCBI Taxonomy" id="53468"/>
    <lineage>
        <taxon>Eukaryota</taxon>
        <taxon>Metazoa</taxon>
        <taxon>Spiralia</taxon>
        <taxon>Lophotrochozoa</taxon>
        <taxon>Platyhelminthes</taxon>
        <taxon>Cestoda</taxon>
        <taxon>Eucestoda</taxon>
        <taxon>Cyclophyllidea</taxon>
        <taxon>Mesocestoididae</taxon>
        <taxon>Mesocestoides</taxon>
    </lineage>
</organism>
<comment type="cofactor">
    <cofactor evidence="1">
        <name>Fe(2+)</name>
        <dbReference type="ChEBI" id="CHEBI:29033"/>
    </cofactor>
</comment>
<dbReference type="InterPro" id="IPR037151">
    <property type="entry name" value="AlkB-like_sf"/>
</dbReference>
<name>A0A5K3FRG9_MESCO</name>
<evidence type="ECO:0000313" key="2">
    <source>
        <dbReference type="WBParaSite" id="MCU_009380-RA"/>
    </source>
</evidence>
<dbReference type="PANTHER" id="PTHR12463:SF0">
    <property type="entry name" value="ALPHA-KETOGLUTARATE-DEPENDENT DIOXYGENASE ALKB HOMOLOG 4"/>
    <property type="match status" value="1"/>
</dbReference>
<dbReference type="GO" id="GO:0016491">
    <property type="term" value="F:oxidoreductase activity"/>
    <property type="evidence" value="ECO:0007669"/>
    <property type="project" value="TreeGrafter"/>
</dbReference>
<dbReference type="AlphaFoldDB" id="A0A5K3FRG9"/>
<dbReference type="WBParaSite" id="MCU_009380-RA">
    <property type="protein sequence ID" value="MCU_009380-RA"/>
    <property type="gene ID" value="MCU_009380"/>
</dbReference>
<dbReference type="InterPro" id="IPR032857">
    <property type="entry name" value="ALKBH4"/>
</dbReference>
<dbReference type="GO" id="GO:0070988">
    <property type="term" value="P:demethylation"/>
    <property type="evidence" value="ECO:0007669"/>
    <property type="project" value="InterPro"/>
</dbReference>